<evidence type="ECO:0000313" key="8">
    <source>
        <dbReference type="EMBL" id="KAL1794495.1"/>
    </source>
</evidence>
<evidence type="ECO:0000256" key="6">
    <source>
        <dbReference type="SAM" id="MobiDB-lite"/>
    </source>
</evidence>
<evidence type="ECO:0000256" key="4">
    <source>
        <dbReference type="ARBA" id="ARBA00022989"/>
    </source>
</evidence>
<dbReference type="EMBL" id="JBHGVX010000007">
    <property type="protein sequence ID" value="KAL1794495.1"/>
    <property type="molecule type" value="Genomic_DNA"/>
</dbReference>
<organism evidence="8 9">
    <name type="scientific">Alternaria dauci</name>
    <dbReference type="NCBI Taxonomy" id="48095"/>
    <lineage>
        <taxon>Eukaryota</taxon>
        <taxon>Fungi</taxon>
        <taxon>Dikarya</taxon>
        <taxon>Ascomycota</taxon>
        <taxon>Pezizomycotina</taxon>
        <taxon>Dothideomycetes</taxon>
        <taxon>Pleosporomycetidae</taxon>
        <taxon>Pleosporales</taxon>
        <taxon>Pleosporineae</taxon>
        <taxon>Pleosporaceae</taxon>
        <taxon>Alternaria</taxon>
        <taxon>Alternaria sect. Porri</taxon>
    </lineage>
</organism>
<dbReference type="PANTHER" id="PTHR16932:SF18">
    <property type="entry name" value="INTERFERON, ALPHA-INDUCIBLE PROTEIN 27-LIKE 2"/>
    <property type="match status" value="1"/>
</dbReference>
<evidence type="ECO:0000256" key="1">
    <source>
        <dbReference type="ARBA" id="ARBA00004141"/>
    </source>
</evidence>
<gene>
    <name evidence="8" type="ORF">ACET3X_007916</name>
</gene>
<proteinExistence type="inferred from homology"/>
<evidence type="ECO:0000256" key="2">
    <source>
        <dbReference type="ARBA" id="ARBA00007262"/>
    </source>
</evidence>
<keyword evidence="3 7" id="KW-0812">Transmembrane</keyword>
<dbReference type="InterPro" id="IPR009311">
    <property type="entry name" value="IFI6/IFI27-like"/>
</dbReference>
<keyword evidence="9" id="KW-1185">Reference proteome</keyword>
<accession>A0ABR3UES1</accession>
<dbReference type="PANTHER" id="PTHR16932">
    <property type="entry name" value="INTERFERON ALPHA-INDUCIBLE PROTEIN 27"/>
    <property type="match status" value="1"/>
</dbReference>
<name>A0ABR3UES1_9PLEO</name>
<feature type="transmembrane region" description="Helical" evidence="7">
    <location>
        <begin position="211"/>
        <end position="230"/>
    </location>
</feature>
<dbReference type="Pfam" id="PF06140">
    <property type="entry name" value="Ifi-6-16"/>
    <property type="match status" value="1"/>
</dbReference>
<dbReference type="InterPro" id="IPR038213">
    <property type="entry name" value="IFI6/IFI27-like_sf"/>
</dbReference>
<evidence type="ECO:0000256" key="3">
    <source>
        <dbReference type="ARBA" id="ARBA00022692"/>
    </source>
</evidence>
<evidence type="ECO:0000313" key="9">
    <source>
        <dbReference type="Proteomes" id="UP001578633"/>
    </source>
</evidence>
<dbReference type="Proteomes" id="UP001578633">
    <property type="component" value="Chromosome 7"/>
</dbReference>
<protein>
    <submittedName>
        <fullName evidence="8">Uncharacterized protein</fullName>
    </submittedName>
</protein>
<keyword evidence="5 7" id="KW-0472">Membrane</keyword>
<evidence type="ECO:0000256" key="5">
    <source>
        <dbReference type="ARBA" id="ARBA00023136"/>
    </source>
</evidence>
<feature type="compositionally biased region" description="Basic and acidic residues" evidence="6">
    <location>
        <begin position="37"/>
        <end position="47"/>
    </location>
</feature>
<sequence>MYVQRRHIRSLLVNTHGYSIKRNPAIRTKPPSYPREQIQELKMEHEPAPPTHASGSGSSLSHPSSSRTQDLRSSLPRDVPAIASMHKLPIPAGSIDAAVVHLTIALRAAKLKAEDALAIAVTALKNLHVATLMRAAVEWIKLHPWESVALLVPVVLMACTPAFLGVIGFTAGGVAAGSIAAGIQAGIGNVAAGSLFATLTSAGMAGYGAPVVFGGVGVVSSVVCWGFAAWKRWRKRSGRDDGEGTEIACRIRAP</sequence>
<keyword evidence="4 7" id="KW-1133">Transmembrane helix</keyword>
<comment type="caution">
    <text evidence="8">The sequence shown here is derived from an EMBL/GenBank/DDBJ whole genome shotgun (WGS) entry which is preliminary data.</text>
</comment>
<feature type="region of interest" description="Disordered" evidence="6">
    <location>
        <begin position="22"/>
        <end position="73"/>
    </location>
</feature>
<reference evidence="8 9" key="1">
    <citation type="submission" date="2024-09" db="EMBL/GenBank/DDBJ databases">
        <title>T2T genomes of carrot and Alternaria dauci and their utility for understanding host-pathogen interaction during carrot leaf blight disease.</title>
        <authorList>
            <person name="Liu W."/>
            <person name="Xu S."/>
            <person name="Ou C."/>
            <person name="Liu X."/>
            <person name="Zhuang F."/>
            <person name="Deng X.W."/>
        </authorList>
    </citation>
    <scope>NUCLEOTIDE SEQUENCE [LARGE SCALE GENOMIC DNA]</scope>
    <source>
        <strain evidence="8 9">A2016</strain>
    </source>
</reference>
<dbReference type="Gene3D" id="6.10.110.10">
    <property type="match status" value="1"/>
</dbReference>
<comment type="similarity">
    <text evidence="2">Belongs to the IFI6/IFI27 family.</text>
</comment>
<feature type="compositionally biased region" description="Low complexity" evidence="6">
    <location>
        <begin position="54"/>
        <end position="66"/>
    </location>
</feature>
<comment type="subcellular location">
    <subcellularLocation>
        <location evidence="1">Membrane</location>
        <topology evidence="1">Multi-pass membrane protein</topology>
    </subcellularLocation>
</comment>
<evidence type="ECO:0000256" key="7">
    <source>
        <dbReference type="SAM" id="Phobius"/>
    </source>
</evidence>
<dbReference type="GeneID" id="96088238"/>
<dbReference type="RefSeq" id="XP_069305079.1">
    <property type="nucleotide sequence ID" value="XM_069454114.1"/>
</dbReference>